<dbReference type="PANTHER" id="PTHR30258">
    <property type="entry name" value="TYPE II SECRETION SYSTEM PROTEIN GSPE-RELATED"/>
    <property type="match status" value="1"/>
</dbReference>
<dbReference type="GO" id="GO:0015627">
    <property type="term" value="C:type II protein secretion system complex"/>
    <property type="evidence" value="ECO:0007669"/>
    <property type="project" value="InterPro"/>
</dbReference>
<dbReference type="SMART" id="SM00382">
    <property type="entry name" value="AAA"/>
    <property type="match status" value="1"/>
</dbReference>
<evidence type="ECO:0000256" key="4">
    <source>
        <dbReference type="ARBA" id="ARBA00022840"/>
    </source>
</evidence>
<dbReference type="PROSITE" id="PS00662">
    <property type="entry name" value="T2SP_E"/>
    <property type="match status" value="1"/>
</dbReference>
<dbReference type="KEGG" id="uam:UABAM_01007"/>
<reference evidence="10 11" key="1">
    <citation type="submission" date="2019-08" db="EMBL/GenBank/DDBJ databases">
        <title>Complete genome sequence of Candidatus Uab amorphum.</title>
        <authorList>
            <person name="Shiratori T."/>
            <person name="Suzuki S."/>
            <person name="Kakizawa Y."/>
            <person name="Ishida K."/>
        </authorList>
    </citation>
    <scope>NUCLEOTIDE SEQUENCE [LARGE SCALE GENOMIC DNA]</scope>
    <source>
        <strain evidence="10 11">SRT547</strain>
    </source>
</reference>
<comment type="similarity">
    <text evidence="1">Belongs to the GSP E family.</text>
</comment>
<dbReference type="GO" id="GO:0015628">
    <property type="term" value="P:protein secretion by the type II secretion system"/>
    <property type="evidence" value="ECO:0007669"/>
    <property type="project" value="InterPro"/>
</dbReference>
<dbReference type="GO" id="GO:0016887">
    <property type="term" value="F:ATP hydrolysis activity"/>
    <property type="evidence" value="ECO:0007669"/>
    <property type="project" value="TreeGrafter"/>
</dbReference>
<dbReference type="InterPro" id="IPR013369">
    <property type="entry name" value="T2SS_GspE"/>
</dbReference>
<comment type="catalytic activity">
    <reaction evidence="8">
        <text>ATP + H2O + cellular proteinSide 1 = ADP + phosphate + cellular proteinSide 2.</text>
        <dbReference type="EC" id="7.4.2.8"/>
    </reaction>
</comment>
<dbReference type="CDD" id="cd01129">
    <property type="entry name" value="PulE-GspE-like"/>
    <property type="match status" value="1"/>
</dbReference>
<evidence type="ECO:0000256" key="2">
    <source>
        <dbReference type="ARBA" id="ARBA00022448"/>
    </source>
</evidence>
<dbReference type="InterPro" id="IPR007831">
    <property type="entry name" value="T2SS_GspE_N"/>
</dbReference>
<evidence type="ECO:0000256" key="6">
    <source>
        <dbReference type="ARBA" id="ARBA00022967"/>
    </source>
</evidence>
<dbReference type="Gene3D" id="3.30.300.160">
    <property type="entry name" value="Type II secretion system, protein E, N-terminal domain"/>
    <property type="match status" value="1"/>
</dbReference>
<dbReference type="EMBL" id="AP019860">
    <property type="protein sequence ID" value="BBM82664.1"/>
    <property type="molecule type" value="Genomic_DNA"/>
</dbReference>
<evidence type="ECO:0000313" key="10">
    <source>
        <dbReference type="EMBL" id="BBM82664.1"/>
    </source>
</evidence>
<accession>A0A5S9IJ48</accession>
<dbReference type="SUPFAM" id="SSF160246">
    <property type="entry name" value="EspE N-terminal domain-like"/>
    <property type="match status" value="1"/>
</dbReference>
<dbReference type="OrthoDB" id="244550at2"/>
<sequence>MARRLLGQILKDKNLITEPQIQQALSIQKNQGGAIGKIFIDQGWVSDQEVLFALGEQFGMSAINLDEKELDTDIIKKVPYSMANIYRVIPVSFKDDMLTIAMADPMNVQVLDDLRMMLHCEVQGAVSNEEQIQRAIDKYYSDDGGGNFDELINEFKQEEEMVEVSEAKEGYDLDDVNRMAESAPVIKLLNLILMQAIKDKGSDIHFEPFERDFKIRYRVDGVLYEMMPPPQNLALALISRIKVMSNLDISETRLPQDGRIELTIGGRPVDLRVSTLPTMFGESCVMRILDRTVVNLDLESVGLRERELETMRNFIAKPNGIVLVTGPTGSGKTTTLYSALSEANKIEVKIITTEDPVEYDIDGIMQCQVNHDVGLTYAAALRSILRQDPDKVLVGEIRDKETAGIAIEAALTGHLVFSTLHTNDSAGSVARLVDMGIEPFLIAATVQGVIAQRLVRRICTNCKVEYSPALEEVHELGMEPENIGSKKFAYGKGCANCNKSGYRGRTALYEILVANDNIAQMILERGSTGQIRDLAREQGMRTLRESGLLAIFDGITTVEEVVRETLF</sequence>
<dbReference type="NCBIfam" id="TIGR02533">
    <property type="entry name" value="type_II_gspE"/>
    <property type="match status" value="1"/>
</dbReference>
<dbReference type="Pfam" id="PF05157">
    <property type="entry name" value="MshEN"/>
    <property type="match status" value="1"/>
</dbReference>
<dbReference type="AlphaFoldDB" id="A0A5S9IJ48"/>
<evidence type="ECO:0000256" key="3">
    <source>
        <dbReference type="ARBA" id="ARBA00022741"/>
    </source>
</evidence>
<proteinExistence type="inferred from homology"/>
<dbReference type="SUPFAM" id="SSF52540">
    <property type="entry name" value="P-loop containing nucleoside triphosphate hydrolases"/>
    <property type="match status" value="1"/>
</dbReference>
<dbReference type="RefSeq" id="WP_151966898.1">
    <property type="nucleotide sequence ID" value="NZ_AP019860.1"/>
</dbReference>
<keyword evidence="11" id="KW-1185">Reference proteome</keyword>
<gene>
    <name evidence="10" type="ORF">UABAM_01007</name>
</gene>
<keyword evidence="6" id="KW-1278">Translocase</keyword>
<dbReference type="Proteomes" id="UP000326354">
    <property type="component" value="Chromosome"/>
</dbReference>
<dbReference type="FunFam" id="3.30.300.160:FF:000002">
    <property type="entry name" value="Type II secretion system protein E"/>
    <property type="match status" value="1"/>
</dbReference>
<evidence type="ECO:0000256" key="5">
    <source>
        <dbReference type="ARBA" id="ARBA00022927"/>
    </source>
</evidence>
<evidence type="ECO:0000256" key="8">
    <source>
        <dbReference type="ARBA" id="ARBA00034006"/>
    </source>
</evidence>
<dbReference type="Gene3D" id="3.30.450.90">
    <property type="match status" value="1"/>
</dbReference>
<dbReference type="GO" id="GO:0005886">
    <property type="term" value="C:plasma membrane"/>
    <property type="evidence" value="ECO:0007669"/>
    <property type="project" value="TreeGrafter"/>
</dbReference>
<evidence type="ECO:0000259" key="9">
    <source>
        <dbReference type="PROSITE" id="PS00662"/>
    </source>
</evidence>
<dbReference type="EC" id="7.4.2.8" evidence="7"/>
<keyword evidence="4" id="KW-0067">ATP-binding</keyword>
<dbReference type="InterPro" id="IPR003593">
    <property type="entry name" value="AAA+_ATPase"/>
</dbReference>
<name>A0A5S9IJ48_UABAM</name>
<protein>
    <recommendedName>
        <fullName evidence="7">protein-secreting ATPase</fullName>
        <ecNumber evidence="7">7.4.2.8</ecNumber>
    </recommendedName>
</protein>
<evidence type="ECO:0000256" key="7">
    <source>
        <dbReference type="ARBA" id="ARBA00024382"/>
    </source>
</evidence>
<feature type="domain" description="Bacterial type II secretion system protein E" evidence="9">
    <location>
        <begin position="385"/>
        <end position="399"/>
    </location>
</feature>
<dbReference type="InterPro" id="IPR037257">
    <property type="entry name" value="T2SS_E_N_sf"/>
</dbReference>
<organism evidence="10 11">
    <name type="scientific">Uabimicrobium amorphum</name>
    <dbReference type="NCBI Taxonomy" id="2596890"/>
    <lineage>
        <taxon>Bacteria</taxon>
        <taxon>Pseudomonadati</taxon>
        <taxon>Planctomycetota</taxon>
        <taxon>Candidatus Uabimicrobiia</taxon>
        <taxon>Candidatus Uabimicrobiales</taxon>
        <taxon>Candidatus Uabimicrobiaceae</taxon>
        <taxon>Candidatus Uabimicrobium</taxon>
    </lineage>
</organism>
<keyword evidence="2" id="KW-0813">Transport</keyword>
<evidence type="ECO:0000313" key="11">
    <source>
        <dbReference type="Proteomes" id="UP000326354"/>
    </source>
</evidence>
<evidence type="ECO:0000256" key="1">
    <source>
        <dbReference type="ARBA" id="ARBA00006611"/>
    </source>
</evidence>
<dbReference type="GO" id="GO:0008564">
    <property type="term" value="F:protein-exporting ATPase activity"/>
    <property type="evidence" value="ECO:0007669"/>
    <property type="project" value="UniProtKB-EC"/>
</dbReference>
<dbReference type="InterPro" id="IPR027417">
    <property type="entry name" value="P-loop_NTPase"/>
</dbReference>
<dbReference type="FunFam" id="3.40.50.300:FF:000398">
    <property type="entry name" value="Type IV pilus assembly ATPase PilB"/>
    <property type="match status" value="1"/>
</dbReference>
<dbReference type="Pfam" id="PF00437">
    <property type="entry name" value="T2SSE"/>
    <property type="match status" value="1"/>
</dbReference>
<keyword evidence="3" id="KW-0547">Nucleotide-binding</keyword>
<dbReference type="PANTHER" id="PTHR30258:SF1">
    <property type="entry name" value="PROTEIN TRANSPORT PROTEIN HOFB HOMOLOG"/>
    <property type="match status" value="1"/>
</dbReference>
<dbReference type="GO" id="GO:0005524">
    <property type="term" value="F:ATP binding"/>
    <property type="evidence" value="ECO:0007669"/>
    <property type="project" value="UniProtKB-KW"/>
</dbReference>
<dbReference type="InterPro" id="IPR001482">
    <property type="entry name" value="T2SS/T4SS_dom"/>
</dbReference>
<dbReference type="FunFam" id="3.30.450.90:FF:000001">
    <property type="entry name" value="Type II secretion system ATPase GspE"/>
    <property type="match status" value="1"/>
</dbReference>
<dbReference type="Gene3D" id="3.40.50.300">
    <property type="entry name" value="P-loop containing nucleotide triphosphate hydrolases"/>
    <property type="match status" value="1"/>
</dbReference>
<keyword evidence="5" id="KW-0653">Protein transport</keyword>